<gene>
    <name evidence="1" type="ORF">CCMP2556_LOCUS28022</name>
</gene>
<protein>
    <submittedName>
        <fullName evidence="1">Uncharacterized protein</fullName>
    </submittedName>
</protein>
<keyword evidence="2" id="KW-1185">Reference proteome</keyword>
<dbReference type="EMBL" id="CAXAMN010020779">
    <property type="protein sequence ID" value="CAK9056587.1"/>
    <property type="molecule type" value="Genomic_DNA"/>
</dbReference>
<dbReference type="Proteomes" id="UP001642484">
    <property type="component" value="Unassembled WGS sequence"/>
</dbReference>
<comment type="caution">
    <text evidence="1">The sequence shown here is derived from an EMBL/GenBank/DDBJ whole genome shotgun (WGS) entry which is preliminary data.</text>
</comment>
<evidence type="ECO:0000313" key="1">
    <source>
        <dbReference type="EMBL" id="CAK9056587.1"/>
    </source>
</evidence>
<sequence length="130" mass="14778">MGCLGGVPVHHGQIVDHAMPTGFRYKLWLLAASMSEWREAVPDKLLGMRSRHCLEFDFEYSVKFEAKLTPFEVEDMEHEMTIEVGTAPIWQSCKSIKHPGPVPRQSIFCLVQPGTYSLTFYAEYPLGGWT</sequence>
<reference evidence="1 2" key="1">
    <citation type="submission" date="2024-02" db="EMBL/GenBank/DDBJ databases">
        <authorList>
            <person name="Chen Y."/>
            <person name="Shah S."/>
            <person name="Dougan E. K."/>
            <person name="Thang M."/>
            <person name="Chan C."/>
        </authorList>
    </citation>
    <scope>NUCLEOTIDE SEQUENCE [LARGE SCALE GENOMIC DNA]</scope>
</reference>
<evidence type="ECO:0000313" key="2">
    <source>
        <dbReference type="Proteomes" id="UP001642484"/>
    </source>
</evidence>
<organism evidence="1 2">
    <name type="scientific">Durusdinium trenchii</name>
    <dbReference type="NCBI Taxonomy" id="1381693"/>
    <lineage>
        <taxon>Eukaryota</taxon>
        <taxon>Sar</taxon>
        <taxon>Alveolata</taxon>
        <taxon>Dinophyceae</taxon>
        <taxon>Suessiales</taxon>
        <taxon>Symbiodiniaceae</taxon>
        <taxon>Durusdinium</taxon>
    </lineage>
</organism>
<proteinExistence type="predicted"/>
<accession>A0ABP0N0L9</accession>
<name>A0ABP0N0L9_9DINO</name>